<accession>A0A0K2JIU8</accession>
<dbReference type="STRING" id="273035.SKUN_001663"/>
<proteinExistence type="predicted"/>
<organism evidence="1 2">
    <name type="scientific">Spiroplasma kunkelii CR2-3x</name>
    <dbReference type="NCBI Taxonomy" id="273035"/>
    <lineage>
        <taxon>Bacteria</taxon>
        <taxon>Bacillati</taxon>
        <taxon>Mycoplasmatota</taxon>
        <taxon>Mollicutes</taxon>
        <taxon>Entomoplasmatales</taxon>
        <taxon>Spiroplasmataceae</taxon>
        <taxon>Spiroplasma</taxon>
    </lineage>
</organism>
<dbReference type="AlphaFoldDB" id="A0A0K2JIU8"/>
<dbReference type="EMBL" id="CP010899">
    <property type="protein sequence ID" value="ALA98520.1"/>
    <property type="molecule type" value="Genomic_DNA"/>
</dbReference>
<evidence type="ECO:0000313" key="2">
    <source>
        <dbReference type="Proteomes" id="UP000062963"/>
    </source>
</evidence>
<dbReference type="PATRIC" id="fig|273035.7.peg.2050"/>
<protein>
    <submittedName>
        <fullName evidence="1">Uncharacterized protein</fullName>
    </submittedName>
</protein>
<dbReference type="RefSeq" id="WP_053391521.1">
    <property type="nucleotide sequence ID" value="NZ_CP010899.1"/>
</dbReference>
<dbReference type="KEGG" id="skn:SKUN_001663"/>
<evidence type="ECO:0000313" key="1">
    <source>
        <dbReference type="EMBL" id="ALA98520.1"/>
    </source>
</evidence>
<dbReference type="OrthoDB" id="9982927at2"/>
<gene>
    <name evidence="1" type="ORF">SKUN_001663</name>
</gene>
<dbReference type="Proteomes" id="UP000062963">
    <property type="component" value="Chromosome"/>
</dbReference>
<keyword evidence="2" id="KW-1185">Reference proteome</keyword>
<name>A0A0K2JIU8_SPIKU</name>
<sequence length="155" mass="18445">MIKKIYLNQNLISQEINNKTHILINKQKDCVVWDKNGLGLSSYKNYFSLEIDENENYVVRSINNKNGNILGKNLILSFAKLKQENKKQFNSQNKNDDNNDLLNKYNSNYENTKIHQRKLTLEELKQLLKDLENIENNNYWDNGFYLGYNKYEKIT</sequence>
<reference evidence="1 2" key="1">
    <citation type="journal article" date="2015" name="Genome Announc.">
        <title>Complete Genome Sequence of Spiroplasma kunkelii Strain CR2-3x, Causal Agent of Corn Stunt Disease in Zea mays L.</title>
        <authorList>
            <person name="Davis R.E."/>
            <person name="Shao J."/>
            <person name="Dally E.L."/>
            <person name="Zhao Y."/>
            <person name="Gasparich G.E."/>
            <person name="Gaynor B.J."/>
            <person name="Athey J.C."/>
            <person name="Harrison N.A."/>
            <person name="Donofrio N."/>
        </authorList>
    </citation>
    <scope>NUCLEOTIDE SEQUENCE [LARGE SCALE GENOMIC DNA]</scope>
    <source>
        <strain evidence="1 2">CR2-3x</strain>
    </source>
</reference>